<evidence type="ECO:0000313" key="5">
    <source>
        <dbReference type="EMBL" id="BCY24718.1"/>
    </source>
</evidence>
<comment type="subcellular location">
    <subcellularLocation>
        <location evidence="1">Membrane</location>
        <topology evidence="1">Single-pass membrane protein</topology>
    </subcellularLocation>
</comment>
<protein>
    <recommendedName>
        <fullName evidence="7">Metalloprotease</fullName>
    </recommendedName>
</protein>
<proteinExistence type="predicted"/>
<dbReference type="InterPro" id="IPR007343">
    <property type="entry name" value="Uncharacterised_pept_Zn_put"/>
</dbReference>
<reference evidence="5" key="1">
    <citation type="submission" date="2021-06" db="EMBL/GenBank/DDBJ databases">
        <title>Genome sequence of Cutibacterium modestum strain KB17-24694.</title>
        <authorList>
            <person name="Dekio I."/>
            <person name="Asahina A."/>
            <person name="Nishida M."/>
        </authorList>
    </citation>
    <scope>NUCLEOTIDE SEQUENCE</scope>
    <source>
        <strain evidence="5">KB17-24694</strain>
    </source>
</reference>
<dbReference type="Pfam" id="PF04228">
    <property type="entry name" value="Zn_peptidase"/>
    <property type="match status" value="1"/>
</dbReference>
<name>A0AAD1KMX2_9ACTN</name>
<evidence type="ECO:0000256" key="3">
    <source>
        <dbReference type="ARBA" id="ARBA00022989"/>
    </source>
</evidence>
<evidence type="ECO:0000256" key="1">
    <source>
        <dbReference type="ARBA" id="ARBA00004167"/>
    </source>
</evidence>
<keyword evidence="2" id="KW-0812">Transmembrane</keyword>
<evidence type="ECO:0000256" key="2">
    <source>
        <dbReference type="ARBA" id="ARBA00022692"/>
    </source>
</evidence>
<evidence type="ECO:0000256" key="4">
    <source>
        <dbReference type="ARBA" id="ARBA00023136"/>
    </source>
</evidence>
<accession>A0AAD1KMX2</accession>
<keyword evidence="3" id="KW-1133">Transmembrane helix</keyword>
<evidence type="ECO:0000313" key="6">
    <source>
        <dbReference type="Proteomes" id="UP000825072"/>
    </source>
</evidence>
<dbReference type="PANTHER" id="PTHR30168">
    <property type="entry name" value="PUTATIVE MEMBRANE PROTEIN YPFJ"/>
    <property type="match status" value="1"/>
</dbReference>
<keyword evidence="4" id="KW-0472">Membrane</keyword>
<sequence>MYLDTDFLGTLLKQLGTQSSAAAEAYIMAHEYGHHAQDLLGTLSKAHASGDQTEPKSASVRLELQADCYADAYLKWTSQNRDDVIDNVTCDNLTKVVEAARAVGDDHIQHQSSGSVQPDKWTHGSSHMRVHWAQRGFDTGNPAKCDTFSTSNLR</sequence>
<gene>
    <name evidence="5" type="ORF">KB1_07080</name>
</gene>
<dbReference type="EMBL" id="AP024747">
    <property type="protein sequence ID" value="BCY24718.1"/>
    <property type="molecule type" value="Genomic_DNA"/>
</dbReference>
<dbReference type="PANTHER" id="PTHR30168:SF0">
    <property type="entry name" value="INNER MEMBRANE PROTEIN"/>
    <property type="match status" value="1"/>
</dbReference>
<dbReference type="AlphaFoldDB" id="A0AAD1KMX2"/>
<evidence type="ECO:0008006" key="7">
    <source>
        <dbReference type="Google" id="ProtNLM"/>
    </source>
</evidence>
<organism evidence="5 6">
    <name type="scientific">Cutibacterium modestum</name>
    <dbReference type="NCBI Taxonomy" id="2559073"/>
    <lineage>
        <taxon>Bacteria</taxon>
        <taxon>Bacillati</taxon>
        <taxon>Actinomycetota</taxon>
        <taxon>Actinomycetes</taxon>
        <taxon>Propionibacteriales</taxon>
        <taxon>Propionibacteriaceae</taxon>
        <taxon>Cutibacterium</taxon>
    </lineage>
</organism>
<dbReference type="GO" id="GO:0016020">
    <property type="term" value="C:membrane"/>
    <property type="evidence" value="ECO:0007669"/>
    <property type="project" value="UniProtKB-SubCell"/>
</dbReference>
<dbReference type="Proteomes" id="UP000825072">
    <property type="component" value="Chromosome 1"/>
</dbReference>